<dbReference type="EMBL" id="DQ927305">
    <property type="protein sequence ID" value="ABI51748.1"/>
    <property type="molecule type" value="Genomic_DNA"/>
</dbReference>
<dbReference type="GeneID" id="4271526"/>
<dbReference type="AlphaFoldDB" id="Q09F03"/>
<geneLocation type="mitochondrion" evidence="2"/>
<reference evidence="2" key="1">
    <citation type="journal article" date="2007" name="PLoS ONE">
        <title>Complete mitochondrial genome sequence of three tetrahymena species reveals mutation hot spots and accelerated nonsynonymous substitutions in Ymf genes.</title>
        <authorList>
            <person name="Moradian M.M."/>
            <person name="Beglaryan D."/>
            <person name="Skozylas J.M."/>
            <person name="Kerikorian V."/>
        </authorList>
    </citation>
    <scope>NUCLEOTIDE SEQUENCE</scope>
    <source>
        <strain evidence="2">UM1060</strain>
    </source>
</reference>
<protein>
    <submittedName>
        <fullName evidence="2">Ymf67</fullName>
    </submittedName>
</protein>
<proteinExistence type="predicted"/>
<feature type="transmembrane region" description="Helical" evidence="1">
    <location>
        <begin position="6"/>
        <end position="29"/>
    </location>
</feature>
<keyword evidence="1" id="KW-1133">Transmembrane helix</keyword>
<feature type="transmembrane region" description="Helical" evidence="1">
    <location>
        <begin position="311"/>
        <end position="331"/>
    </location>
</feature>
<keyword evidence="2" id="KW-0496">Mitochondrion</keyword>
<evidence type="ECO:0000256" key="1">
    <source>
        <dbReference type="SAM" id="Phobius"/>
    </source>
</evidence>
<gene>
    <name evidence="2" type="primary">ymf67</name>
</gene>
<sequence>MTALLLHIIWSITYLIVFLIFNIIILFFFKNKINKINNFYNNYFIKLILITFFNKNLLFFKNLLSRDEIKLIEIERLKNWPTLNFIHSNINKLSKNNLDNNLNFKQNYKLYTFINNNLNLNNLTDNSNNKISYSIILNIIKNNFKNTDINSLNDLIILLLISKNSISENKIKIKTYNLVKFNDYINYVNETNINNNFNKTQLVLNEKNVNISKNLNLNSYNKYLNLNNMLNIKNNYFYLNVFNKYLNLNVEFNNLFLNNIKQNFLINFSASNIVKYISDYSVNNSVILYLRKNKIFNKSRYSRNRQTYRTGAYWCLYINIIAVVAFYFWFYKFTMNFGYLWWLLYIFILSFFLSRSMKYRFYNPKNLIIEFNLGFKWLVSIILVIFNSLYNILNNILSLLYLNIITKLYQINNFNKLSKKININLLYLQQSFNWIFNINKFILNYINKFII</sequence>
<organism evidence="2">
    <name type="scientific">Tetrahymena pigmentosa</name>
    <dbReference type="NCBI Taxonomy" id="5907"/>
    <lineage>
        <taxon>Eukaryota</taxon>
        <taxon>Sar</taxon>
        <taxon>Alveolata</taxon>
        <taxon>Ciliophora</taxon>
        <taxon>Intramacronucleata</taxon>
        <taxon>Oligohymenophorea</taxon>
        <taxon>Hymenostomatida</taxon>
        <taxon>Tetrahymenina</taxon>
        <taxon>Tetrahymenidae</taxon>
        <taxon>Tetrahymena</taxon>
    </lineage>
</organism>
<keyword evidence="1" id="KW-0812">Transmembrane</keyword>
<feature type="transmembrane region" description="Helical" evidence="1">
    <location>
        <begin position="337"/>
        <end position="355"/>
    </location>
</feature>
<name>Q09F03_TETPI</name>
<keyword evidence="1" id="KW-0472">Membrane</keyword>
<accession>Q09F03</accession>
<evidence type="ECO:0000313" key="2">
    <source>
        <dbReference type="EMBL" id="ABI51748.1"/>
    </source>
</evidence>
<dbReference type="RefSeq" id="YP_740839.1">
    <property type="nucleotide sequence ID" value="NC_008339.1"/>
</dbReference>